<dbReference type="AlphaFoldDB" id="A0A098AV29"/>
<dbReference type="RefSeq" id="WP_005810287.1">
    <property type="nucleotide sequence ID" value="NZ_CABKQQ010000025.1"/>
</dbReference>
<keyword evidence="3" id="KW-0378">Hydrolase</keyword>
<evidence type="ECO:0000313" key="3">
    <source>
        <dbReference type="EMBL" id="CDX00408.1"/>
    </source>
</evidence>
<dbReference type="GO" id="GO:0016787">
    <property type="term" value="F:hydrolase activity"/>
    <property type="evidence" value="ECO:0007669"/>
    <property type="project" value="UniProtKB-KW"/>
</dbReference>
<dbReference type="InterPro" id="IPR032466">
    <property type="entry name" value="Metal_Hydrolase"/>
</dbReference>
<feature type="domain" description="Amidohydrolase-related" evidence="2">
    <location>
        <begin position="74"/>
        <end position="276"/>
    </location>
</feature>
<dbReference type="Proteomes" id="UP000054623">
    <property type="component" value="Unassembled WGS sequence"/>
</dbReference>
<proteinExistence type="predicted"/>
<dbReference type="OrthoDB" id="9771932at2"/>
<dbReference type="SUPFAM" id="SSF51556">
    <property type="entry name" value="Metallo-dependent hydrolases"/>
    <property type="match status" value="1"/>
</dbReference>
<dbReference type="Pfam" id="PF04909">
    <property type="entry name" value="Amidohydro_2"/>
    <property type="match status" value="1"/>
</dbReference>
<organism evidence="3">
    <name type="scientific">Desulfitobacterium hafniense</name>
    <name type="common">Desulfitobacterium frappieri</name>
    <dbReference type="NCBI Taxonomy" id="49338"/>
    <lineage>
        <taxon>Bacteria</taxon>
        <taxon>Bacillati</taxon>
        <taxon>Bacillota</taxon>
        <taxon>Clostridia</taxon>
        <taxon>Eubacteriales</taxon>
        <taxon>Desulfitobacteriaceae</taxon>
        <taxon>Desulfitobacterium</taxon>
    </lineage>
</organism>
<evidence type="ECO:0000259" key="2">
    <source>
        <dbReference type="Pfam" id="PF04909"/>
    </source>
</evidence>
<protein>
    <submittedName>
        <fullName evidence="3">Amidohydrolase</fullName>
    </submittedName>
</protein>
<dbReference type="PANTHER" id="PTHR21240">
    <property type="entry name" value="2-AMINO-3-CARBOXYLMUCONATE-6-SEMIALDEHYDE DECARBOXYLASE"/>
    <property type="match status" value="1"/>
</dbReference>
<dbReference type="GO" id="GO:0016831">
    <property type="term" value="F:carboxy-lyase activity"/>
    <property type="evidence" value="ECO:0007669"/>
    <property type="project" value="InterPro"/>
</dbReference>
<gene>
    <name evidence="4" type="ORF">AT727_16770</name>
    <name evidence="3" type="ORF">DPCES_0521</name>
</gene>
<evidence type="ECO:0000256" key="1">
    <source>
        <dbReference type="ARBA" id="ARBA00023239"/>
    </source>
</evidence>
<dbReference type="Gene3D" id="3.20.20.140">
    <property type="entry name" value="Metal-dependent hydrolases"/>
    <property type="match status" value="1"/>
</dbReference>
<keyword evidence="1" id="KW-0456">Lyase</keyword>
<dbReference type="EMBL" id="LK996017">
    <property type="protein sequence ID" value="CDX00408.1"/>
    <property type="molecule type" value="Genomic_DNA"/>
</dbReference>
<dbReference type="InterPro" id="IPR032465">
    <property type="entry name" value="ACMSD"/>
</dbReference>
<dbReference type="EMBL" id="LOCK01000010">
    <property type="protein sequence ID" value="KTE92841.1"/>
    <property type="molecule type" value="Genomic_DNA"/>
</dbReference>
<reference evidence="3" key="1">
    <citation type="submission" date="2014-07" db="EMBL/GenBank/DDBJ databases">
        <authorList>
            <person name="Hornung V.Bastian."/>
        </authorList>
    </citation>
    <scope>NUCLEOTIDE SEQUENCE</scope>
    <source>
        <strain evidence="3">PCE-S</strain>
    </source>
</reference>
<name>A0A098AV29_DESHA</name>
<evidence type="ECO:0000313" key="4">
    <source>
        <dbReference type="EMBL" id="KTE92841.1"/>
    </source>
</evidence>
<accession>A0A098AV29</accession>
<dbReference type="PATRIC" id="fig|49338.4.peg.554"/>
<dbReference type="PANTHER" id="PTHR21240:SF19">
    <property type="entry name" value="CATALYTIC_ HYDROLASE"/>
    <property type="match status" value="1"/>
</dbReference>
<evidence type="ECO:0000313" key="5">
    <source>
        <dbReference type="Proteomes" id="UP000054623"/>
    </source>
</evidence>
<reference evidence="4 5" key="2">
    <citation type="submission" date="2015-12" db="EMBL/GenBank/DDBJ databases">
        <title>Draft Genome Sequence of Desulfitobacterium hafniense Strain DH, a Sulfate-reducing Bacterium Isolated from Paddy Soils.</title>
        <authorList>
            <person name="Bao P."/>
            <person name="Zhang X."/>
            <person name="Li G."/>
        </authorList>
    </citation>
    <scope>NUCLEOTIDE SEQUENCE [LARGE SCALE GENOMIC DNA]</scope>
    <source>
        <strain evidence="4 5">DH</strain>
    </source>
</reference>
<dbReference type="InterPro" id="IPR006680">
    <property type="entry name" value="Amidohydro-rel"/>
</dbReference>
<sequence>MNIIDFRFRPNTEAILKGISSNPAFKGMCQSIDFNKMLPQTLEEVVEELDRHHVVKAVISGRDCETTYGAQSNNPSVIEFCHKFPDKFIGFAGLDPHKGMAALAEITHAVHEEGIKGAAIDPYLARIYVNDAKYYPIYAKCCELGIPLIIATGPGTLVPNAVIDHVAPRYIDFVARDFPELKIIASHGGYPWVNEMITVAQRNANVYLELSEYEFFPQSSAYIEAANSILSDKIMYASAHPFVDFKLALKNYEQLPLKPEVREKVMYKNAAKVLGLSDGTFSASKAMDAQEVQMIIENVIAQLSQRGLLADR</sequence>